<dbReference type="InterPro" id="IPR036390">
    <property type="entry name" value="WH_DNA-bd_sf"/>
</dbReference>
<dbReference type="InterPro" id="IPR051534">
    <property type="entry name" value="CBASS_pafABC_assoc_protein"/>
</dbReference>
<dbReference type="OrthoDB" id="9807255at2"/>
<dbReference type="PANTHER" id="PTHR34580:SF3">
    <property type="entry name" value="PROTEIN PAFB"/>
    <property type="match status" value="1"/>
</dbReference>
<evidence type="ECO:0000256" key="1">
    <source>
        <dbReference type="ARBA" id="ARBA00023015"/>
    </source>
</evidence>
<protein>
    <submittedName>
        <fullName evidence="4">DeoR faimly transcriptional regulator</fullName>
    </submittedName>
</protein>
<reference evidence="4 5" key="1">
    <citation type="journal article" date="2012" name="J. Bacteriol.">
        <title>Genome sequence of a novel nicotine-degrading strain, Pseudomonas geniculata N1.</title>
        <authorList>
            <person name="Tang H."/>
            <person name="Yu H."/>
            <person name="Tai C."/>
            <person name="Huang K."/>
            <person name="Liu Y."/>
            <person name="Wang L."/>
            <person name="Yao Y."/>
            <person name="Wu G."/>
            <person name="Xu P."/>
        </authorList>
    </citation>
    <scope>NUCLEOTIDE SEQUENCE [LARGE SCALE GENOMIC DNA]</scope>
    <source>
        <strain evidence="4 5">N1</strain>
    </source>
</reference>
<dbReference type="Pfam" id="PF13280">
    <property type="entry name" value="WYL"/>
    <property type="match status" value="1"/>
</dbReference>
<dbReference type="InterPro" id="IPR026881">
    <property type="entry name" value="WYL_dom"/>
</dbReference>
<dbReference type="RefSeq" id="WP_010486125.1">
    <property type="nucleotide sequence ID" value="NZ_AJLO02000011.1"/>
</dbReference>
<dbReference type="Pfam" id="PF08279">
    <property type="entry name" value="HTH_11"/>
    <property type="match status" value="1"/>
</dbReference>
<dbReference type="InterPro" id="IPR001034">
    <property type="entry name" value="DeoR_HTH"/>
</dbReference>
<evidence type="ECO:0000259" key="3">
    <source>
        <dbReference type="PROSITE" id="PS51000"/>
    </source>
</evidence>
<dbReference type="Proteomes" id="UP000036890">
    <property type="component" value="Unassembled WGS sequence"/>
</dbReference>
<dbReference type="GeneID" id="86936062"/>
<gene>
    <name evidence="4" type="ORF">W7K_04745</name>
</gene>
<proteinExistence type="predicted"/>
<dbReference type="PANTHER" id="PTHR34580">
    <property type="match status" value="1"/>
</dbReference>
<organism evidence="4 5">
    <name type="scientific">Stenotrophomonas geniculata N1</name>
    <dbReference type="NCBI Taxonomy" id="1167641"/>
    <lineage>
        <taxon>Bacteria</taxon>
        <taxon>Pseudomonadati</taxon>
        <taxon>Pseudomonadota</taxon>
        <taxon>Gammaproteobacteria</taxon>
        <taxon>Lysobacterales</taxon>
        <taxon>Lysobacteraceae</taxon>
        <taxon>Stenotrophomonas</taxon>
    </lineage>
</organism>
<dbReference type="InterPro" id="IPR036388">
    <property type="entry name" value="WH-like_DNA-bd_sf"/>
</dbReference>
<dbReference type="PROSITE" id="PS51000">
    <property type="entry name" value="HTH_DEOR_2"/>
    <property type="match status" value="1"/>
</dbReference>
<keyword evidence="2" id="KW-0804">Transcription</keyword>
<dbReference type="GO" id="GO:0003700">
    <property type="term" value="F:DNA-binding transcription factor activity"/>
    <property type="evidence" value="ECO:0007669"/>
    <property type="project" value="InterPro"/>
</dbReference>
<name>A0A0L8ADK3_9GAMM</name>
<dbReference type="SUPFAM" id="SSF46785">
    <property type="entry name" value="Winged helix' DNA-binding domain"/>
    <property type="match status" value="1"/>
</dbReference>
<accession>A0A0L8ADK3</accession>
<dbReference type="AlphaFoldDB" id="A0A0L8ADK3"/>
<dbReference type="EMBL" id="AJLO02000011">
    <property type="protein sequence ID" value="KOF00463.1"/>
    <property type="molecule type" value="Genomic_DNA"/>
</dbReference>
<dbReference type="InterPro" id="IPR013196">
    <property type="entry name" value="HTH_11"/>
</dbReference>
<keyword evidence="1" id="KW-0805">Transcription regulation</keyword>
<evidence type="ECO:0000313" key="5">
    <source>
        <dbReference type="Proteomes" id="UP000036890"/>
    </source>
</evidence>
<sequence>MRHTAHRLLRLIALLQARRQWSGAELAERMGVDRRSIRRDIERLRELGYPVQASAGVGGGYQLGAGAPVLPMLLDEEEATTLAIALRAASATVAGIDDTARGLLSKLDPLVPTRRRQQAGEVHAATATLSDLPSTDARLLGRLAQYCRQASRLAFEYRSAQEAVTQREVEAQHLVNYGRRWYLLAWDLGRQDWRTLRVDRMGAVRECTEPGLHRRTPAPPDVMVRQAVSQAPFALQAIVRLAGSRAELEGRIPPWCGVLEADGAEHCLLRMGAESRGMMLAQILSLDRVPVALWTTPPGLRDELAQRLAGLGQVLAVPPVTG</sequence>
<feature type="domain" description="HTH deoR-type" evidence="3">
    <location>
        <begin position="4"/>
        <end position="59"/>
    </location>
</feature>
<dbReference type="Gene3D" id="1.10.10.10">
    <property type="entry name" value="Winged helix-like DNA-binding domain superfamily/Winged helix DNA-binding domain"/>
    <property type="match status" value="1"/>
</dbReference>
<evidence type="ECO:0000313" key="4">
    <source>
        <dbReference type="EMBL" id="KOF00463.1"/>
    </source>
</evidence>
<comment type="caution">
    <text evidence="4">The sequence shown here is derived from an EMBL/GenBank/DDBJ whole genome shotgun (WGS) entry which is preliminary data.</text>
</comment>
<dbReference type="PROSITE" id="PS52050">
    <property type="entry name" value="WYL"/>
    <property type="match status" value="1"/>
</dbReference>
<evidence type="ECO:0000256" key="2">
    <source>
        <dbReference type="ARBA" id="ARBA00023163"/>
    </source>
</evidence>